<dbReference type="Pfam" id="PF09983">
    <property type="entry name" value="JetD_C"/>
    <property type="match status" value="1"/>
</dbReference>
<evidence type="ECO:0000259" key="1">
    <source>
        <dbReference type="Pfam" id="PF09983"/>
    </source>
</evidence>
<gene>
    <name evidence="2" type="ORF">DWB85_01385</name>
</gene>
<dbReference type="Proteomes" id="UP000265509">
    <property type="component" value="Unassembled WGS sequence"/>
</dbReference>
<protein>
    <recommendedName>
        <fullName evidence="1">Wadjet protein JetD C-terminal domain-containing protein</fullName>
    </recommendedName>
</protein>
<comment type="caution">
    <text evidence="2">The sequence shown here is derived from an EMBL/GenBank/DDBJ whole genome shotgun (WGS) entry which is preliminary data.</text>
</comment>
<accession>A0A3L7E5E6</accession>
<proteinExistence type="predicted"/>
<sequence length="377" mass="42390">MPANGDQAQLPPPTWLAEEAWLRQLLGWFLDRLEQPRSRAVTRRVTRSTLPPLFRFDGEADYRWQLLERLASEYRVFTIRYARTSSAHQERYENAQLRLNSESEDLLRHWLGRPRIDPVQAAWRAAVMECRDRFDDGGAALLAAPIVSEGYEPGEIVRAFAAVGGWLDRGLTLREIAARCFRGDSKFLDGRQDLLAKCFGRSLAAIESRPLLLIACAPPGFERLLIVENQDSFLRLASRPPRGHALLYSGGFRASAQRLTSKSTRFAFLPGSDSDRFGQLWLNPSLPVNFWGDLDFSGMAILKALRHSLPALAAWRQGYVPMFDLLQSGGGHSALQAGKTGQADPGDTGCDYADTVLLPALRQYRRCVDQEWFAPDR</sequence>
<evidence type="ECO:0000313" key="2">
    <source>
        <dbReference type="EMBL" id="RLQ23832.1"/>
    </source>
</evidence>
<name>A0A3L7E5E6_9GAMM</name>
<dbReference type="AlphaFoldDB" id="A0A3L7E5E6"/>
<keyword evidence="3" id="KW-1185">Reference proteome</keyword>
<feature type="domain" description="Wadjet protein JetD C-terminal" evidence="1">
    <location>
        <begin position="220"/>
        <end position="312"/>
    </location>
</feature>
<dbReference type="RefSeq" id="WP_117952390.1">
    <property type="nucleotide sequence ID" value="NZ_QRAN01000001.1"/>
</dbReference>
<dbReference type="OrthoDB" id="322908at2"/>
<dbReference type="InterPro" id="IPR024534">
    <property type="entry name" value="JetD_C"/>
</dbReference>
<organism evidence="2 3">
    <name type="scientific">Seongchinamella sediminis</name>
    <dbReference type="NCBI Taxonomy" id="2283635"/>
    <lineage>
        <taxon>Bacteria</taxon>
        <taxon>Pseudomonadati</taxon>
        <taxon>Pseudomonadota</taxon>
        <taxon>Gammaproteobacteria</taxon>
        <taxon>Cellvibrionales</taxon>
        <taxon>Halieaceae</taxon>
        <taxon>Seongchinamella</taxon>
    </lineage>
</organism>
<reference evidence="2 3" key="1">
    <citation type="submission" date="2018-07" db="EMBL/GenBank/DDBJ databases">
        <title>Halioglobus sp. genome submission.</title>
        <authorList>
            <person name="Ye M.-Q."/>
            <person name="Du Z.-J."/>
        </authorList>
    </citation>
    <scope>NUCLEOTIDE SEQUENCE [LARGE SCALE GENOMIC DNA]</scope>
    <source>
        <strain evidence="2 3">U0301</strain>
    </source>
</reference>
<evidence type="ECO:0000313" key="3">
    <source>
        <dbReference type="Proteomes" id="UP000265509"/>
    </source>
</evidence>
<dbReference type="EMBL" id="QRAN01000001">
    <property type="protein sequence ID" value="RLQ23832.1"/>
    <property type="molecule type" value="Genomic_DNA"/>
</dbReference>